<evidence type="ECO:0000256" key="8">
    <source>
        <dbReference type="ARBA" id="ARBA00023303"/>
    </source>
</evidence>
<dbReference type="InParanoid" id="A0A7J7CZ05"/>
<feature type="transmembrane region" description="Helical" evidence="10">
    <location>
        <begin position="199"/>
        <end position="222"/>
    </location>
</feature>
<evidence type="ECO:0000256" key="7">
    <source>
        <dbReference type="ARBA" id="ARBA00023136"/>
    </source>
</evidence>
<evidence type="ECO:0000256" key="9">
    <source>
        <dbReference type="PIRNR" id="PIRNR017209"/>
    </source>
</evidence>
<evidence type="ECO:0000256" key="5">
    <source>
        <dbReference type="ARBA" id="ARBA00022989"/>
    </source>
</evidence>
<evidence type="ECO:0000256" key="3">
    <source>
        <dbReference type="ARBA" id="ARBA00022448"/>
    </source>
</evidence>
<keyword evidence="6" id="KW-0406">Ion transport</keyword>
<dbReference type="EMBL" id="JAAARO010000012">
    <property type="protein sequence ID" value="KAF5739314.1"/>
    <property type="molecule type" value="Genomic_DNA"/>
</dbReference>
<dbReference type="PANTHER" id="PTHR31618:SF8">
    <property type="entry name" value="MECHANOSENSITIVE ION CHANNEL PROTEIN"/>
    <property type="match status" value="1"/>
</dbReference>
<evidence type="ECO:0000313" key="12">
    <source>
        <dbReference type="EMBL" id="KAF5739314.1"/>
    </source>
</evidence>
<comment type="similarity">
    <text evidence="2 9">Belongs to the MscS (TC 1.A.23) family.</text>
</comment>
<dbReference type="AlphaFoldDB" id="A0A7J7CZ05"/>
<feature type="transmembrane region" description="Helical" evidence="10">
    <location>
        <begin position="272"/>
        <end position="292"/>
    </location>
</feature>
<proteinExistence type="inferred from homology"/>
<dbReference type="InterPro" id="IPR016688">
    <property type="entry name" value="MscS-like_plants/fungi"/>
</dbReference>
<feature type="transmembrane region" description="Helical" evidence="10">
    <location>
        <begin position="162"/>
        <end position="184"/>
    </location>
</feature>
<dbReference type="InterPro" id="IPR023408">
    <property type="entry name" value="MscS_beta-dom_sf"/>
</dbReference>
<dbReference type="FunFam" id="2.30.30.60:FF:000003">
    <property type="entry name" value="Predicted mechanosensitive ion channel"/>
    <property type="match status" value="1"/>
</dbReference>
<keyword evidence="8" id="KW-0407">Ion channel</keyword>
<dbReference type="PIRSF" id="PIRSF017209">
    <property type="entry name" value="Memb_At2g17000_prd"/>
    <property type="match status" value="1"/>
</dbReference>
<organism evidence="12 13">
    <name type="scientific">Tripterygium wilfordii</name>
    <name type="common">Thunder God vine</name>
    <dbReference type="NCBI Taxonomy" id="458696"/>
    <lineage>
        <taxon>Eukaryota</taxon>
        <taxon>Viridiplantae</taxon>
        <taxon>Streptophyta</taxon>
        <taxon>Embryophyta</taxon>
        <taxon>Tracheophyta</taxon>
        <taxon>Spermatophyta</taxon>
        <taxon>Magnoliopsida</taxon>
        <taxon>eudicotyledons</taxon>
        <taxon>Gunneridae</taxon>
        <taxon>Pentapetalae</taxon>
        <taxon>rosids</taxon>
        <taxon>fabids</taxon>
        <taxon>Celastrales</taxon>
        <taxon>Celastraceae</taxon>
        <taxon>Tripterygium</taxon>
    </lineage>
</organism>
<gene>
    <name evidence="12" type="ORF">HS088_TW12G00518</name>
</gene>
<dbReference type="Gene3D" id="2.30.30.60">
    <property type="match status" value="1"/>
</dbReference>
<evidence type="ECO:0000256" key="10">
    <source>
        <dbReference type="SAM" id="Phobius"/>
    </source>
</evidence>
<keyword evidence="4 10" id="KW-0812">Transmembrane</keyword>
<dbReference type="SUPFAM" id="SSF50182">
    <property type="entry name" value="Sm-like ribonucleoproteins"/>
    <property type="match status" value="1"/>
</dbReference>
<evidence type="ECO:0000256" key="4">
    <source>
        <dbReference type="ARBA" id="ARBA00022692"/>
    </source>
</evidence>
<dbReference type="PANTHER" id="PTHR31618">
    <property type="entry name" value="MECHANOSENSITIVE ION CHANNEL PROTEIN 5"/>
    <property type="match status" value="1"/>
</dbReference>
<evidence type="ECO:0000256" key="1">
    <source>
        <dbReference type="ARBA" id="ARBA00004141"/>
    </source>
</evidence>
<feature type="transmembrane region" description="Helical" evidence="10">
    <location>
        <begin position="242"/>
        <end position="260"/>
    </location>
</feature>
<sequence>MELFREALKTQRCSAKQEEKQALLHDQKDYHMAQPSDLEGQKEVVVKIDRHNVSSKETETAFESNFGESTSTKVPGSSKRSKVSFEEVLDEAVRCTGKDFSSGESVQQHSLWNTLARKTKSRLIDPPEEQYEGCQRFVDSGEGDDIEDPEESKKLNFSALTALQLASLVMIITALVCSLSVAAIRSQTLWHLPLWKWELMIFTIICGRLVIGWGIRVVVACIERNFLLRERVLYFVYGLKRAVQNCFWLGLVLLVWHWIFDEKVEEETKSKVLPYVTKILVCLWMAAFIWLFKTFLVKTMASSFHVNTFFERIREALFSQYIIETLSGPRLLARHGEEQEEEGSNPDLRRLQSDGVTTHRNHQTTLLQRSATAGKSHRVSRAMSKKRLDEEIYIGRLHKMNQKNISAWNMRRMMNIIRHGALSTLDEQILKSDIKDESAFHIKSEFQAKEAAKKIFHNVAKPGSNCISLDDVMCFMGYEEALRAMSLFGAVRLNEEISKSALNNWIVNAFKERRALALSLNDTKTAVDELHNMLNIFVALVIVIISLVILGIPITHFLVFISSQLLLVVFIFGNTCKTVFEAIIFLFIMHPFDVDDRVEIDGVQMVVEEMNILTTLFLRHDHQKVIYPNTVLATKPIGNFHRSPDMGEAVNFCIHISTPMEKIAHMRERIKDYAEDNSHHWHPSPMVVVNDIEDMNKLKISVYLTHRMSYQHMMERYARRGLVIEALIKVFRDLDIEYRLLPLDVNVQNMQPLVSNRRPSTWTTQANK</sequence>
<protein>
    <recommendedName>
        <fullName evidence="9">Mechanosensitive ion channel protein</fullName>
    </recommendedName>
</protein>
<keyword evidence="13" id="KW-1185">Reference proteome</keyword>
<feature type="domain" description="Mechanosensitive ion channel MscS" evidence="11">
    <location>
        <begin position="584"/>
        <end position="642"/>
    </location>
</feature>
<evidence type="ECO:0000256" key="2">
    <source>
        <dbReference type="ARBA" id="ARBA00008017"/>
    </source>
</evidence>
<dbReference type="InterPro" id="IPR010920">
    <property type="entry name" value="LSM_dom_sf"/>
</dbReference>
<feature type="transmembrane region" description="Helical" evidence="10">
    <location>
        <begin position="534"/>
        <end position="559"/>
    </location>
</feature>
<evidence type="ECO:0000313" key="13">
    <source>
        <dbReference type="Proteomes" id="UP000593562"/>
    </source>
</evidence>
<feature type="transmembrane region" description="Helical" evidence="10">
    <location>
        <begin position="565"/>
        <end position="588"/>
    </location>
</feature>
<dbReference type="Proteomes" id="UP000593562">
    <property type="component" value="Unassembled WGS sequence"/>
</dbReference>
<reference evidence="12 13" key="1">
    <citation type="journal article" date="2020" name="Nat. Commun.">
        <title>Genome of Tripterygium wilfordii and identification of cytochrome P450 involved in triptolide biosynthesis.</title>
        <authorList>
            <person name="Tu L."/>
            <person name="Su P."/>
            <person name="Zhang Z."/>
            <person name="Gao L."/>
            <person name="Wang J."/>
            <person name="Hu T."/>
            <person name="Zhou J."/>
            <person name="Zhang Y."/>
            <person name="Zhao Y."/>
            <person name="Liu Y."/>
            <person name="Song Y."/>
            <person name="Tong Y."/>
            <person name="Lu Y."/>
            <person name="Yang J."/>
            <person name="Xu C."/>
            <person name="Jia M."/>
            <person name="Peters R.J."/>
            <person name="Huang L."/>
            <person name="Gao W."/>
        </authorList>
    </citation>
    <scope>NUCLEOTIDE SEQUENCE [LARGE SCALE GENOMIC DNA]</scope>
    <source>
        <strain evidence="13">cv. XIE 37</strain>
        <tissue evidence="12">Leaf</tissue>
    </source>
</reference>
<comment type="subcellular location">
    <subcellularLocation>
        <location evidence="1">Membrane</location>
        <topology evidence="1">Multi-pass membrane protein</topology>
    </subcellularLocation>
</comment>
<evidence type="ECO:0000256" key="6">
    <source>
        <dbReference type="ARBA" id="ARBA00023065"/>
    </source>
</evidence>
<dbReference type="GO" id="GO:0050982">
    <property type="term" value="P:detection of mechanical stimulus"/>
    <property type="evidence" value="ECO:0007669"/>
    <property type="project" value="UniProtKB-ARBA"/>
</dbReference>
<dbReference type="OrthoDB" id="544685at2759"/>
<dbReference type="GO" id="GO:0008381">
    <property type="term" value="F:mechanosensitive monoatomic ion channel activity"/>
    <property type="evidence" value="ECO:0007669"/>
    <property type="project" value="TreeGrafter"/>
</dbReference>
<evidence type="ECO:0000259" key="11">
    <source>
        <dbReference type="Pfam" id="PF00924"/>
    </source>
</evidence>
<dbReference type="InterPro" id="IPR006685">
    <property type="entry name" value="MscS_channel_2nd"/>
</dbReference>
<accession>A0A7J7CZ05</accession>
<comment type="caution">
    <text evidence="12">The sequence shown here is derived from an EMBL/GenBank/DDBJ whole genome shotgun (WGS) entry which is preliminary data.</text>
</comment>
<keyword evidence="3" id="KW-0813">Transport</keyword>
<dbReference type="GO" id="GO:0005886">
    <property type="term" value="C:plasma membrane"/>
    <property type="evidence" value="ECO:0007669"/>
    <property type="project" value="UniProtKB-UniRule"/>
</dbReference>
<dbReference type="Pfam" id="PF00924">
    <property type="entry name" value="MS_channel_2nd"/>
    <property type="match status" value="1"/>
</dbReference>
<keyword evidence="5 10" id="KW-1133">Transmembrane helix</keyword>
<name>A0A7J7CZ05_TRIWF</name>
<dbReference type="GO" id="GO:0006820">
    <property type="term" value="P:monoatomic anion transport"/>
    <property type="evidence" value="ECO:0007669"/>
    <property type="project" value="TreeGrafter"/>
</dbReference>
<keyword evidence="7 9" id="KW-0472">Membrane</keyword>